<dbReference type="InterPro" id="IPR029063">
    <property type="entry name" value="SAM-dependent_MTases_sf"/>
</dbReference>
<evidence type="ECO:0000259" key="1">
    <source>
        <dbReference type="Pfam" id="PF08242"/>
    </source>
</evidence>
<feature type="domain" description="Methyltransferase type 12" evidence="1">
    <location>
        <begin position="56"/>
        <end position="151"/>
    </location>
</feature>
<gene>
    <name evidence="2" type="ORF">FHR82_005484</name>
</gene>
<dbReference type="SUPFAM" id="SSF53335">
    <property type="entry name" value="S-adenosyl-L-methionine-dependent methyltransferases"/>
    <property type="match status" value="1"/>
</dbReference>
<keyword evidence="2" id="KW-0808">Transferase</keyword>
<proteinExistence type="predicted"/>
<dbReference type="CDD" id="cd02440">
    <property type="entry name" value="AdoMet_MTases"/>
    <property type="match status" value="1"/>
</dbReference>
<keyword evidence="2" id="KW-0489">Methyltransferase</keyword>
<reference evidence="2 3" key="1">
    <citation type="submission" date="2020-08" db="EMBL/GenBank/DDBJ databases">
        <title>Genomic Encyclopedia of Type Strains, Phase III (KMG-III): the genomes of soil and plant-associated and newly described type strains.</title>
        <authorList>
            <person name="Whitman W."/>
        </authorList>
    </citation>
    <scope>NUCLEOTIDE SEQUENCE [LARGE SCALE GENOMIC DNA]</scope>
    <source>
        <strain evidence="2 3">CECT 8960</strain>
    </source>
</reference>
<keyword evidence="3" id="KW-1185">Reference proteome</keyword>
<accession>A0A7W7Q8Z3</accession>
<dbReference type="Pfam" id="PF08242">
    <property type="entry name" value="Methyltransf_12"/>
    <property type="match status" value="1"/>
</dbReference>
<name>A0A7W7Q8Z3_9PSEU</name>
<protein>
    <submittedName>
        <fullName evidence="2">SAM-dependent methyltransferase</fullName>
    </submittedName>
</protein>
<dbReference type="Proteomes" id="UP000520767">
    <property type="component" value="Unassembled WGS sequence"/>
</dbReference>
<evidence type="ECO:0000313" key="3">
    <source>
        <dbReference type="Proteomes" id="UP000520767"/>
    </source>
</evidence>
<dbReference type="InterPro" id="IPR013217">
    <property type="entry name" value="Methyltransf_12"/>
</dbReference>
<dbReference type="GO" id="GO:0032259">
    <property type="term" value="P:methylation"/>
    <property type="evidence" value="ECO:0007669"/>
    <property type="project" value="UniProtKB-KW"/>
</dbReference>
<evidence type="ECO:0000313" key="2">
    <source>
        <dbReference type="EMBL" id="MBB4909231.1"/>
    </source>
</evidence>
<dbReference type="GO" id="GO:0008168">
    <property type="term" value="F:methyltransferase activity"/>
    <property type="evidence" value="ECO:0007669"/>
    <property type="project" value="UniProtKB-KW"/>
</dbReference>
<dbReference type="RefSeq" id="WP_311771296.1">
    <property type="nucleotide sequence ID" value="NZ_JACHJQ010000005.1"/>
</dbReference>
<comment type="caution">
    <text evidence="2">The sequence shown here is derived from an EMBL/GenBank/DDBJ whole genome shotgun (WGS) entry which is preliminary data.</text>
</comment>
<organism evidence="2 3">
    <name type="scientific">Actinophytocola algeriensis</name>
    <dbReference type="NCBI Taxonomy" id="1768010"/>
    <lineage>
        <taxon>Bacteria</taxon>
        <taxon>Bacillati</taxon>
        <taxon>Actinomycetota</taxon>
        <taxon>Actinomycetes</taxon>
        <taxon>Pseudonocardiales</taxon>
        <taxon>Pseudonocardiaceae</taxon>
    </lineage>
</organism>
<dbReference type="EMBL" id="JACHJQ010000005">
    <property type="protein sequence ID" value="MBB4909231.1"/>
    <property type="molecule type" value="Genomic_DNA"/>
</dbReference>
<dbReference type="PANTHER" id="PTHR43464:SF82">
    <property type="entry name" value="METHYLTRANSFERASE DOMAIN-CONTAINING PROTEIN"/>
    <property type="match status" value="1"/>
</dbReference>
<sequence length="268" mass="29601">MDYLAINKANWDERAPAHATSPMYALDRYEDPAHLSDTVRYDQPRLGNIDGLRGVHLQCHIGTDTISLARLGARMTGLDLSPASLEEARKLALATNTSVDFHEADVYDATAVLGEGGFDLVYTGIGALCWLPDIARWAQVVAALLTPGGRLFIREAHPMLMTLGDDLRPHYPYFETAEPIVEEDEGTYTGDDTVFGHRLTHSWDHGLAETITGLLEAGMRLTALAEHDSVPWNALPGHMTEDDHGEWRLTDRPRRLAASYTLQAVKEG</sequence>
<dbReference type="Gene3D" id="3.40.50.150">
    <property type="entry name" value="Vaccinia Virus protein VP39"/>
    <property type="match status" value="1"/>
</dbReference>
<dbReference type="PANTHER" id="PTHR43464">
    <property type="entry name" value="METHYLTRANSFERASE"/>
    <property type="match status" value="1"/>
</dbReference>
<dbReference type="AlphaFoldDB" id="A0A7W7Q8Z3"/>